<dbReference type="AlphaFoldDB" id="B0BL92"/>
<organism evidence="2">
    <name type="scientific">Lotus japonicus</name>
    <name type="common">Lotus corniculatus var. japonicus</name>
    <dbReference type="NCBI Taxonomy" id="34305"/>
    <lineage>
        <taxon>Eukaryota</taxon>
        <taxon>Viridiplantae</taxon>
        <taxon>Streptophyta</taxon>
        <taxon>Embryophyta</taxon>
        <taxon>Tracheophyta</taxon>
        <taxon>Spermatophyta</taxon>
        <taxon>Magnoliopsida</taxon>
        <taxon>eudicotyledons</taxon>
        <taxon>Gunneridae</taxon>
        <taxon>Pentapetalae</taxon>
        <taxon>rosids</taxon>
        <taxon>fabids</taxon>
        <taxon>Fabales</taxon>
        <taxon>Fabaceae</taxon>
        <taxon>Papilionoideae</taxon>
        <taxon>50 kb inversion clade</taxon>
        <taxon>NPAAA clade</taxon>
        <taxon>Hologalegina</taxon>
        <taxon>robinioid clade</taxon>
        <taxon>Loteae</taxon>
        <taxon>Lotus</taxon>
    </lineage>
</organism>
<reference evidence="1" key="3">
    <citation type="submission" date="2012-05" db="EMBL/GenBank/DDBJ databases">
        <authorList>
            <person name="Krishnakumar V."/>
            <person name="Cheung F."/>
            <person name="Xiao Y."/>
            <person name="Chan A."/>
            <person name="Moskal W.A."/>
            <person name="Town C.D."/>
        </authorList>
    </citation>
    <scope>NUCLEOTIDE SEQUENCE</scope>
</reference>
<dbReference type="OMA" id="MHFLLLE"/>
<sequence>MENQPMQFLLLEQVQFLKVQDDSLLQWELVDVVDAEEEQEQEPDQNQQDAAPVEEIKIIHQIRPVLPDPDAVAVVEIDRQQYHYLHGYAYEDDEEQVVDDEEDDDDRCDLDDELVPWEVGNKLGRQRMKKLGKRACSKMKNSKRSPYLFVRPGCVGGKHGLGLKHSF</sequence>
<name>B0BL92_LOTJA</name>
<dbReference type="PANTHER" id="PTHR48213">
    <property type="entry name" value="VID27-LIKE PROTEIN"/>
    <property type="match status" value="1"/>
</dbReference>
<gene>
    <name evidence="2" type="primary">CM0216.450.nc</name>
</gene>
<accession>B0BL92</accession>
<proteinExistence type="evidence at transcript level"/>
<dbReference type="OrthoDB" id="1719291at2759"/>
<dbReference type="EMBL" id="BT142787">
    <property type="protein sequence ID" value="AFK42581.1"/>
    <property type="molecule type" value="mRNA"/>
</dbReference>
<dbReference type="EMBL" id="AP005665">
    <property type="protein sequence ID" value="BAF98581.1"/>
    <property type="molecule type" value="Genomic_DNA"/>
</dbReference>
<reference evidence="2" key="1">
    <citation type="journal article" date="2002" name="Nature">
        <title>Shoot control of root development and nodulation is mediated by a receptor-like kinase.</title>
        <authorList>
            <person name="Krusell L."/>
            <person name="Madsen L.H."/>
            <person name="Sato S."/>
            <person name="Aubert G."/>
            <person name="Genua A."/>
            <person name="Szczyglowski K."/>
            <person name="Duc G."/>
            <person name="Kaneko T."/>
            <person name="Tabata S."/>
            <person name="de Bruijn F."/>
            <person name="Pajuelo E."/>
            <person name="Sandal N."/>
            <person name="Stougaard J."/>
        </authorList>
    </citation>
    <scope>NUCLEOTIDE SEQUENCE</scope>
</reference>
<protein>
    <submittedName>
        <fullName evidence="2">CM0216.450.nc protein</fullName>
    </submittedName>
</protein>
<dbReference type="PANTHER" id="PTHR48213:SF1">
    <property type="entry name" value="PROSTATIC SPERMINE-BINDING-LIKE PROTEIN"/>
    <property type="match status" value="1"/>
</dbReference>
<evidence type="ECO:0000313" key="2">
    <source>
        <dbReference type="EMBL" id="BAF98581.1"/>
    </source>
</evidence>
<evidence type="ECO:0000313" key="1">
    <source>
        <dbReference type="EMBL" id="AFK42581.1"/>
    </source>
</evidence>
<reference evidence="2" key="2">
    <citation type="journal article" date="2008" name="DNA Res.">
        <title>Genome structure of the legume, Lotus japonicus.</title>
        <authorList>
            <person name="Sato S."/>
            <person name="Nakamura Y."/>
            <person name="Kaneko T."/>
            <person name="Asamizu E."/>
            <person name="Kato T."/>
            <person name="Nakao M."/>
            <person name="Sasamoto S."/>
            <person name="Watanabe A."/>
            <person name="Ono A."/>
            <person name="Kawashima K."/>
            <person name="Fujishiro T."/>
            <person name="Katoh M."/>
            <person name="Kohara M."/>
            <person name="Kishida Y."/>
            <person name="Minami C."/>
            <person name="Nakayama S."/>
            <person name="Nakazaki N."/>
            <person name="Shimizu Y."/>
            <person name="Shinpo S."/>
            <person name="Takahashi C."/>
            <person name="Wada T."/>
            <person name="Yamada M."/>
            <person name="Ohmido N."/>
            <person name="Hayashi M."/>
            <person name="Fukui K."/>
            <person name="Baba T."/>
            <person name="Nakamichi T."/>
            <person name="Mori H."/>
            <person name="Tabata S."/>
        </authorList>
    </citation>
    <scope>NUCLEOTIDE SEQUENCE</scope>
</reference>